<evidence type="ECO:0000256" key="4">
    <source>
        <dbReference type="ARBA" id="ARBA00022833"/>
    </source>
</evidence>
<proteinExistence type="inferred from homology"/>
<reference evidence="6 7" key="1">
    <citation type="submission" date="2015-07" db="EMBL/GenBank/DDBJ databases">
        <title>High-quality genome of monoxenous trypanosomatid Leptomonas pyrrhocoris.</title>
        <authorList>
            <person name="Flegontov P."/>
            <person name="Butenko A."/>
            <person name="Firsov S."/>
            <person name="Vlcek C."/>
            <person name="Logacheva M.D."/>
            <person name="Field M."/>
            <person name="Filatov D."/>
            <person name="Flegontova O."/>
            <person name="Gerasimov E."/>
            <person name="Jackson A.P."/>
            <person name="Kelly S."/>
            <person name="Opperdoes F."/>
            <person name="O'Reilly A."/>
            <person name="Votypka J."/>
            <person name="Yurchenko V."/>
            <person name="Lukes J."/>
        </authorList>
    </citation>
    <scope>NUCLEOTIDE SEQUENCE [LARGE SCALE GENOMIC DNA]</scope>
    <source>
        <strain evidence="6">H10</strain>
    </source>
</reference>
<protein>
    <submittedName>
        <fullName evidence="6">Metallo-beta-lactamase family-like protein</fullName>
    </submittedName>
</protein>
<dbReference type="OMA" id="GDHVMAW"/>
<dbReference type="VEuPathDB" id="TriTrypDB:LpyrH10_14_0740"/>
<keyword evidence="4" id="KW-0862">Zinc</keyword>
<gene>
    <name evidence="6" type="ORF">ABB37_06359</name>
</gene>
<organism evidence="6 7">
    <name type="scientific">Leptomonas pyrrhocoris</name>
    <name type="common">Firebug parasite</name>
    <dbReference type="NCBI Taxonomy" id="157538"/>
    <lineage>
        <taxon>Eukaryota</taxon>
        <taxon>Discoba</taxon>
        <taxon>Euglenozoa</taxon>
        <taxon>Kinetoplastea</taxon>
        <taxon>Metakinetoplastina</taxon>
        <taxon>Trypanosomatida</taxon>
        <taxon>Trypanosomatidae</taxon>
        <taxon>Leishmaniinae</taxon>
        <taxon>Leptomonas</taxon>
    </lineage>
</organism>
<dbReference type="OrthoDB" id="17458at2759"/>
<keyword evidence="2" id="KW-0479">Metal-binding</keyword>
<sequence>MQTVSSVADAVMPSVAVLSSRVIRIMGLNPGPFTLQGSNTYLIGTGTERVLIDSGEGVPAYGDLLLKAVGDESSRLGSPVLVSTLLLTHWHEDHIGGVDTVRKLFPQVRLLKRPSQYTSTRFDALCALPPAEIAVEGATLQLLHTPGHTDDHFCAFLKEEKALFTGDMILGAGSSVFSSFTEYMQSLKLLKSLQPSKLYSAHGPVAEDGTARIEETIRHRNLREHQVLQVLRDRALGAAPNAPHTTKHNRTESNEIVGELNIRDIVEVIYKTIPPELKDAAGANVFHHLKKLISEGDVVVRHVPADITAYLQETTDYTTFGEGASFDVNLLRRILTEFYVAAAAEVRGPTP</sequence>
<evidence type="ECO:0000313" key="7">
    <source>
        <dbReference type="Proteomes" id="UP000037923"/>
    </source>
</evidence>
<evidence type="ECO:0000256" key="3">
    <source>
        <dbReference type="ARBA" id="ARBA00022801"/>
    </source>
</evidence>
<dbReference type="FunFam" id="3.60.15.10:FF:000041">
    <property type="entry name" value="Metallo-beta-lactamase domain protein"/>
    <property type="match status" value="1"/>
</dbReference>
<comment type="similarity">
    <text evidence="1">Belongs to the metallo-beta-lactamase superfamily. Glyoxalase II family.</text>
</comment>
<dbReference type="InterPro" id="IPR041516">
    <property type="entry name" value="LACTB2_WH"/>
</dbReference>
<dbReference type="GeneID" id="26906648"/>
<dbReference type="Pfam" id="PF17778">
    <property type="entry name" value="WHD_BLACT"/>
    <property type="match status" value="1"/>
</dbReference>
<dbReference type="Pfam" id="PF00753">
    <property type="entry name" value="Lactamase_B"/>
    <property type="match status" value="1"/>
</dbReference>
<dbReference type="Proteomes" id="UP000037923">
    <property type="component" value="Unassembled WGS sequence"/>
</dbReference>
<name>A0A0M9FXN1_LEPPY</name>
<keyword evidence="3" id="KW-0378">Hydrolase</keyword>
<dbReference type="GO" id="GO:0016787">
    <property type="term" value="F:hydrolase activity"/>
    <property type="evidence" value="ECO:0007669"/>
    <property type="project" value="UniProtKB-KW"/>
</dbReference>
<accession>A0A0M9FXN1</accession>
<dbReference type="PANTHER" id="PTHR23131:SF0">
    <property type="entry name" value="ENDORIBONUCLEASE LACTB2"/>
    <property type="match status" value="1"/>
</dbReference>
<dbReference type="EMBL" id="LGTL01000014">
    <property type="protein sequence ID" value="KPA78195.1"/>
    <property type="molecule type" value="Genomic_DNA"/>
</dbReference>
<evidence type="ECO:0000313" key="6">
    <source>
        <dbReference type="EMBL" id="KPA78195.1"/>
    </source>
</evidence>
<dbReference type="Gene3D" id="3.60.15.10">
    <property type="entry name" value="Ribonuclease Z/Hydroxyacylglutathione hydrolase-like"/>
    <property type="match status" value="1"/>
</dbReference>
<keyword evidence="7" id="KW-1185">Reference proteome</keyword>
<dbReference type="SMART" id="SM00849">
    <property type="entry name" value="Lactamase_B"/>
    <property type="match status" value="1"/>
</dbReference>
<dbReference type="GO" id="GO:0046872">
    <property type="term" value="F:metal ion binding"/>
    <property type="evidence" value="ECO:0007669"/>
    <property type="project" value="UniProtKB-KW"/>
</dbReference>
<comment type="caution">
    <text evidence="6">The sequence shown here is derived from an EMBL/GenBank/DDBJ whole genome shotgun (WGS) entry which is preliminary data.</text>
</comment>
<dbReference type="InterPro" id="IPR047921">
    <property type="entry name" value="LACTB2-like_MBL-fold"/>
</dbReference>
<dbReference type="InterPro" id="IPR050662">
    <property type="entry name" value="Sec-metab_biosynth-thioest"/>
</dbReference>
<dbReference type="RefSeq" id="XP_015656634.1">
    <property type="nucleotide sequence ID" value="XM_015804656.1"/>
</dbReference>
<evidence type="ECO:0000256" key="2">
    <source>
        <dbReference type="ARBA" id="ARBA00022723"/>
    </source>
</evidence>
<evidence type="ECO:0000259" key="5">
    <source>
        <dbReference type="SMART" id="SM00849"/>
    </source>
</evidence>
<dbReference type="CDD" id="cd07722">
    <property type="entry name" value="LACTB2-like_MBL-fold"/>
    <property type="match status" value="1"/>
</dbReference>
<feature type="domain" description="Metallo-beta-lactamase" evidence="5">
    <location>
        <begin position="37"/>
        <end position="202"/>
    </location>
</feature>
<dbReference type="InterPro" id="IPR036388">
    <property type="entry name" value="WH-like_DNA-bd_sf"/>
</dbReference>
<evidence type="ECO:0000256" key="1">
    <source>
        <dbReference type="ARBA" id="ARBA00006759"/>
    </source>
</evidence>
<dbReference type="InterPro" id="IPR036866">
    <property type="entry name" value="RibonucZ/Hydroxyglut_hydro"/>
</dbReference>
<dbReference type="Gene3D" id="1.10.10.10">
    <property type="entry name" value="Winged helix-like DNA-binding domain superfamily/Winged helix DNA-binding domain"/>
    <property type="match status" value="1"/>
</dbReference>
<dbReference type="SUPFAM" id="SSF56281">
    <property type="entry name" value="Metallo-hydrolase/oxidoreductase"/>
    <property type="match status" value="1"/>
</dbReference>
<dbReference type="PANTHER" id="PTHR23131">
    <property type="entry name" value="ENDORIBONUCLEASE LACTB2"/>
    <property type="match status" value="1"/>
</dbReference>
<dbReference type="AlphaFoldDB" id="A0A0M9FXN1"/>
<dbReference type="InterPro" id="IPR001279">
    <property type="entry name" value="Metallo-B-lactamas"/>
</dbReference>